<organism evidence="2 3">
    <name type="scientific">Allacma fusca</name>
    <dbReference type="NCBI Taxonomy" id="39272"/>
    <lineage>
        <taxon>Eukaryota</taxon>
        <taxon>Metazoa</taxon>
        <taxon>Ecdysozoa</taxon>
        <taxon>Arthropoda</taxon>
        <taxon>Hexapoda</taxon>
        <taxon>Collembola</taxon>
        <taxon>Symphypleona</taxon>
        <taxon>Sminthuridae</taxon>
        <taxon>Allacma</taxon>
    </lineage>
</organism>
<proteinExistence type="predicted"/>
<evidence type="ECO:0000256" key="1">
    <source>
        <dbReference type="SAM" id="MobiDB-lite"/>
    </source>
</evidence>
<sequence length="215" mass="23587">MGRFVASHVVLISTFFSSLKIHFRPPKRNRVFNEDQAALMASMQGGRLNNMEGLDNPALDLGPIPHNHSHSQSNSGLYTSSGSNKMSGYFPDSSNSQSLSLSSSTADSMDTVIYKGPGQPSPSIRDWQRSIDSNLERPIDFNHRSENNIPYRDSSVFVDSRSYQMQQASSYHPLQFNGPGGQNGSGSVGGVNGHGSNFTMEYHRVLTVIILRMGT</sequence>
<keyword evidence="3" id="KW-1185">Reference proteome</keyword>
<evidence type="ECO:0000313" key="2">
    <source>
        <dbReference type="EMBL" id="CAG7733065.1"/>
    </source>
</evidence>
<evidence type="ECO:0000313" key="3">
    <source>
        <dbReference type="Proteomes" id="UP000708208"/>
    </source>
</evidence>
<dbReference type="AlphaFoldDB" id="A0A8J2K524"/>
<name>A0A8J2K524_9HEXA</name>
<comment type="caution">
    <text evidence="2">The sequence shown here is derived from an EMBL/GenBank/DDBJ whole genome shotgun (WGS) entry which is preliminary data.</text>
</comment>
<accession>A0A8J2K524</accession>
<feature type="region of interest" description="Disordered" evidence="1">
    <location>
        <begin position="53"/>
        <end position="82"/>
    </location>
</feature>
<feature type="compositionally biased region" description="Polar residues" evidence="1">
    <location>
        <begin position="70"/>
        <end position="82"/>
    </location>
</feature>
<gene>
    <name evidence="2" type="ORF">AFUS01_LOCUS21535</name>
</gene>
<protein>
    <submittedName>
        <fullName evidence="2">Uncharacterized protein</fullName>
    </submittedName>
</protein>
<reference evidence="2" key="1">
    <citation type="submission" date="2021-06" db="EMBL/GenBank/DDBJ databases">
        <authorList>
            <person name="Hodson N. C."/>
            <person name="Mongue J. A."/>
            <person name="Jaron S. K."/>
        </authorList>
    </citation>
    <scope>NUCLEOTIDE SEQUENCE</scope>
</reference>
<dbReference type="Proteomes" id="UP000708208">
    <property type="component" value="Unassembled WGS sequence"/>
</dbReference>
<dbReference type="EMBL" id="CAJVCH010242249">
    <property type="protein sequence ID" value="CAG7733065.1"/>
    <property type="molecule type" value="Genomic_DNA"/>
</dbReference>